<dbReference type="PANTHER" id="PTHR43179:SF12">
    <property type="entry name" value="GALACTOFURANOSYLTRANSFERASE GLFT2"/>
    <property type="match status" value="1"/>
</dbReference>
<dbReference type="AlphaFoldDB" id="A0A8B3GS39"/>
<dbReference type="InterPro" id="IPR001173">
    <property type="entry name" value="Glyco_trans_2-like"/>
</dbReference>
<proteinExistence type="inferred from homology"/>
<dbReference type="SUPFAM" id="SSF53448">
    <property type="entry name" value="Nucleotide-diphospho-sugar transferases"/>
    <property type="match status" value="1"/>
</dbReference>
<evidence type="ECO:0000313" key="7">
    <source>
        <dbReference type="Proteomes" id="UP000284123"/>
    </source>
</evidence>
<accession>A0A8B3GS39</accession>
<dbReference type="EC" id="2.4.1.-" evidence="6"/>
<evidence type="ECO:0000259" key="5">
    <source>
        <dbReference type="Pfam" id="PF00535"/>
    </source>
</evidence>
<evidence type="ECO:0000256" key="3">
    <source>
        <dbReference type="ARBA" id="ARBA00022676"/>
    </source>
</evidence>
<evidence type="ECO:0000256" key="4">
    <source>
        <dbReference type="ARBA" id="ARBA00022679"/>
    </source>
</evidence>
<evidence type="ECO:0000256" key="2">
    <source>
        <dbReference type="ARBA" id="ARBA00006739"/>
    </source>
</evidence>
<feature type="domain" description="Glycosyltransferase 2-like" evidence="5">
    <location>
        <begin position="7"/>
        <end position="141"/>
    </location>
</feature>
<dbReference type="GO" id="GO:0016757">
    <property type="term" value="F:glycosyltransferase activity"/>
    <property type="evidence" value="ECO:0007669"/>
    <property type="project" value="UniProtKB-KW"/>
</dbReference>
<sequence>MGISVDCVVVTYNKVDLLKECLAALLKQTYVLNTIFVIDNDSDDSTKEFLDSFKGNDISKTDIKVIHLKKNIGGSGGFNIGLKNFISNSKSQYVWIMDDDTIPNKDSLEKLINKLFIKTNVGFLSSNVRWKDQTAALMNVPQVARDWNSNADEGIIKLKFASFVSILVSRDIIKRIGYPVSDFFIWGDDVEYTLRIGTVTKNNYLVCNSLVTHKMSKNIGVDILDENNRNKLHRYYYGTRNMIYTEKKYNGTYGFFREITRNFITIFKIIRSNGKYKFKKVSTLLHGILSGCFYNPKIK</sequence>
<gene>
    <name evidence="6" type="ORF">FAM6012_02729</name>
</gene>
<dbReference type="RefSeq" id="WP_123019861.1">
    <property type="nucleotide sequence ID" value="NZ_LKGI01000094.1"/>
</dbReference>
<reference evidence="6 7" key="1">
    <citation type="journal article" date="2018" name="Front. Microbiol.">
        <title>Conversion of Methionine to Cysteine in Lactobacillus paracasei Depends on the Highly Mobile cysK-ctl-cysE Gene Cluster.</title>
        <authorList>
            <person name="Wuthrich D."/>
            <person name="Irmler S."/>
            <person name="Berthoud H."/>
            <person name="Guggenbuhl B."/>
            <person name="Eugster E."/>
            <person name="Bruggmann R."/>
        </authorList>
    </citation>
    <scope>NUCLEOTIDE SEQUENCE [LARGE SCALE GENOMIC DNA]</scope>
    <source>
        <strain evidence="6 7">FAM6012</strain>
    </source>
</reference>
<protein>
    <submittedName>
        <fullName evidence="6">Poly-beta-1,6-N-acetyl-D-glucosamine synthase</fullName>
        <ecNumber evidence="6">2.4.1.-</ecNumber>
    </submittedName>
</protein>
<evidence type="ECO:0000313" key="6">
    <source>
        <dbReference type="EMBL" id="RNE26822.1"/>
    </source>
</evidence>
<dbReference type="CDD" id="cd04185">
    <property type="entry name" value="GT_2_like_b"/>
    <property type="match status" value="1"/>
</dbReference>
<dbReference type="EMBL" id="LKGI01000094">
    <property type="protein sequence ID" value="RNE26822.1"/>
    <property type="molecule type" value="Genomic_DNA"/>
</dbReference>
<dbReference type="Proteomes" id="UP000284123">
    <property type="component" value="Unassembled WGS sequence"/>
</dbReference>
<comment type="caution">
    <text evidence="6">The sequence shown here is derived from an EMBL/GenBank/DDBJ whole genome shotgun (WGS) entry which is preliminary data.</text>
</comment>
<organism evidence="6 7">
    <name type="scientific">Lacticaseibacillus paracasei</name>
    <name type="common">Lactobacillus paracasei</name>
    <dbReference type="NCBI Taxonomy" id="1597"/>
    <lineage>
        <taxon>Bacteria</taxon>
        <taxon>Bacillati</taxon>
        <taxon>Bacillota</taxon>
        <taxon>Bacilli</taxon>
        <taxon>Lactobacillales</taxon>
        <taxon>Lactobacillaceae</taxon>
        <taxon>Lacticaseibacillus</taxon>
    </lineage>
</organism>
<name>A0A8B3GS39_LACPA</name>
<keyword evidence="3 6" id="KW-0328">Glycosyltransferase</keyword>
<dbReference type="Gene3D" id="3.90.550.10">
    <property type="entry name" value="Spore Coat Polysaccharide Biosynthesis Protein SpsA, Chain A"/>
    <property type="match status" value="1"/>
</dbReference>
<evidence type="ECO:0000256" key="1">
    <source>
        <dbReference type="ARBA" id="ARBA00004776"/>
    </source>
</evidence>
<dbReference type="InterPro" id="IPR029044">
    <property type="entry name" value="Nucleotide-diphossugar_trans"/>
</dbReference>
<dbReference type="Pfam" id="PF00535">
    <property type="entry name" value="Glycos_transf_2"/>
    <property type="match status" value="1"/>
</dbReference>
<dbReference type="PANTHER" id="PTHR43179">
    <property type="entry name" value="RHAMNOSYLTRANSFERASE WBBL"/>
    <property type="match status" value="1"/>
</dbReference>
<keyword evidence="4 6" id="KW-0808">Transferase</keyword>
<comment type="pathway">
    <text evidence="1">Cell wall biogenesis; cell wall polysaccharide biosynthesis.</text>
</comment>
<comment type="similarity">
    <text evidence="2">Belongs to the glycosyltransferase 2 family.</text>
</comment>